<accession>A0A6J5LIJ3</accession>
<dbReference type="EMBL" id="LR796217">
    <property type="protein sequence ID" value="CAB4127734.1"/>
    <property type="molecule type" value="Genomic_DNA"/>
</dbReference>
<proteinExistence type="predicted"/>
<evidence type="ECO:0000313" key="1">
    <source>
        <dbReference type="EMBL" id="CAB4127734.1"/>
    </source>
</evidence>
<dbReference type="EMBL" id="LR796283">
    <property type="protein sequence ID" value="CAB4134438.1"/>
    <property type="molecule type" value="Genomic_DNA"/>
</dbReference>
<reference evidence="2" key="1">
    <citation type="submission" date="2020-04" db="EMBL/GenBank/DDBJ databases">
        <authorList>
            <person name="Chiriac C."/>
            <person name="Salcher M."/>
            <person name="Ghai R."/>
            <person name="Kavagutti S V."/>
        </authorList>
    </citation>
    <scope>NUCLEOTIDE SEQUENCE</scope>
</reference>
<sequence>MPTQLQLVNRTLSELGRLSVASVTESPDAQAVDAKLYELVPELYLVYNWSFLVKYIFDNTPLSTNFSPDYQYSYQLPSDFGHFFKWQATGAQWPIYEFADGMLLAQTQPVGYYYIVNQALPEVYTPLFARALVLYAACKLAPTMTNNVQLAAGLEKEYEKMIAKAITQDDQQRSITTTPYNDFDRLSYV</sequence>
<name>A0A6J5LIJ3_9CAUD</name>
<evidence type="ECO:0000313" key="2">
    <source>
        <dbReference type="EMBL" id="CAB4134438.1"/>
    </source>
</evidence>
<organism evidence="2">
    <name type="scientific">uncultured Caudovirales phage</name>
    <dbReference type="NCBI Taxonomy" id="2100421"/>
    <lineage>
        <taxon>Viruses</taxon>
        <taxon>Duplodnaviria</taxon>
        <taxon>Heunggongvirae</taxon>
        <taxon>Uroviricota</taxon>
        <taxon>Caudoviricetes</taxon>
        <taxon>Peduoviridae</taxon>
        <taxon>Maltschvirus</taxon>
        <taxon>Maltschvirus maltsch</taxon>
    </lineage>
</organism>
<protein>
    <submittedName>
        <fullName evidence="2">Uncharacterized protein</fullName>
    </submittedName>
</protein>
<gene>
    <name evidence="2" type="ORF">UFOVP269_58</name>
    <name evidence="1" type="ORF">UFOVP98_12</name>
</gene>